<accession>A0A8H2JKV9</accession>
<dbReference type="EMBL" id="SZVP01000032">
    <property type="protein sequence ID" value="TMM41006.1"/>
    <property type="molecule type" value="Genomic_DNA"/>
</dbReference>
<keyword evidence="2" id="KW-1185">Reference proteome</keyword>
<organism evidence="1 2">
    <name type="scientific">Colwellia ponticola</name>
    <dbReference type="NCBI Taxonomy" id="2304625"/>
    <lineage>
        <taxon>Bacteria</taxon>
        <taxon>Pseudomonadati</taxon>
        <taxon>Pseudomonadota</taxon>
        <taxon>Gammaproteobacteria</taxon>
        <taxon>Alteromonadales</taxon>
        <taxon>Colwelliaceae</taxon>
        <taxon>Colwellia</taxon>
    </lineage>
</organism>
<protein>
    <submittedName>
        <fullName evidence="1">SIR2 family protein</fullName>
    </submittedName>
</protein>
<dbReference type="AlphaFoldDB" id="A0A8H2JKV9"/>
<name>A0A8H2JKV9_9GAMM</name>
<dbReference type="OrthoDB" id="6357023at2"/>
<sequence>MSCIDQLNDDVKISLFSSVYLKNYFLWIGSGFSYNFGFGSWEAVLEKISEKIEYPLELDVKNPLKAAELLCSYSKQEKGFDEIKFNSLVAESLLDLKKDSVEPDWVRRFRAFSPNMIVTTNWDNQLETIYDDLVNVVVRKDKAPQVSNTGKNLFKIHGDVGRPSSIVVTQSQYFSFQREDTYLNRKIYTLFSEASPIFLGYSLTDPNIGFLYDEVYAHLGEEKPPAFMVVHPTVEDKVLEESKLLFKDKNIHIIKAEIGGFLEDLSNEFREYKKSGKRFFAEHANIEARLKEIVGLIIGKKTISQDDVLKRFNNRDSRQQAVKAFVEILSNQLLYIEFGGKLLAPENRMSYREIDQIVNSIISMVNEDGYPDQQVRESFYASVMKLCAKSDGVWNFYSTKQPFYNILRISPGVESSVYSERISHIIEVLRWSGKDKLGKCWDTWDVFCKQIDWVSDSDIEGILTEMEKEDKSFYRSSDREWLTKLKECKNINVDQKTRIDSVIEI</sequence>
<dbReference type="RefSeq" id="WP_138624471.1">
    <property type="nucleotide sequence ID" value="NZ_SZVP01000032.1"/>
</dbReference>
<evidence type="ECO:0000313" key="1">
    <source>
        <dbReference type="EMBL" id="TMM41006.1"/>
    </source>
</evidence>
<reference evidence="1 2" key="1">
    <citation type="submission" date="2019-05" db="EMBL/GenBank/DDBJ databases">
        <title>Colwellia ponticola sp. nov., isolated from seawater.</title>
        <authorList>
            <person name="Yoon J.-H."/>
        </authorList>
    </citation>
    <scope>NUCLEOTIDE SEQUENCE [LARGE SCALE GENOMIC DNA]</scope>
    <source>
        <strain evidence="1 2">OISW-25</strain>
    </source>
</reference>
<dbReference type="Pfam" id="PF13289">
    <property type="entry name" value="SIR2_2"/>
    <property type="match status" value="1"/>
</dbReference>
<evidence type="ECO:0000313" key="2">
    <source>
        <dbReference type="Proteomes" id="UP000307702"/>
    </source>
</evidence>
<comment type="caution">
    <text evidence="1">The sequence shown here is derived from an EMBL/GenBank/DDBJ whole genome shotgun (WGS) entry which is preliminary data.</text>
</comment>
<dbReference type="Proteomes" id="UP000307702">
    <property type="component" value="Unassembled WGS sequence"/>
</dbReference>
<gene>
    <name evidence="1" type="ORF">FCS21_15680</name>
</gene>
<proteinExistence type="predicted"/>